<dbReference type="SUPFAM" id="SSF52540">
    <property type="entry name" value="P-loop containing nucleoside triphosphate hydrolases"/>
    <property type="match status" value="1"/>
</dbReference>
<proteinExistence type="predicted"/>
<evidence type="ECO:0000259" key="4">
    <source>
        <dbReference type="PROSITE" id="PS50846"/>
    </source>
</evidence>
<feature type="domain" description="HMA" evidence="4">
    <location>
        <begin position="815"/>
        <end position="881"/>
    </location>
</feature>
<dbReference type="Gene3D" id="3.40.50.300">
    <property type="entry name" value="P-loop containing nucleotide triphosphate hydrolases"/>
    <property type="match status" value="1"/>
</dbReference>
<dbReference type="InterPro" id="IPR032675">
    <property type="entry name" value="LRR_dom_sf"/>
</dbReference>
<dbReference type="CDD" id="cd00371">
    <property type="entry name" value="HMA"/>
    <property type="match status" value="1"/>
</dbReference>
<dbReference type="Gene3D" id="3.30.70.100">
    <property type="match status" value="1"/>
</dbReference>
<dbReference type="InterPro" id="IPR036163">
    <property type="entry name" value="HMA_dom_sf"/>
</dbReference>
<reference evidence="5" key="1">
    <citation type="journal article" date="2023" name="bioRxiv">
        <title>Improved chromosome-level genome assembly for marigold (Tagetes erecta).</title>
        <authorList>
            <person name="Jiang F."/>
            <person name="Yuan L."/>
            <person name="Wang S."/>
            <person name="Wang H."/>
            <person name="Xu D."/>
            <person name="Wang A."/>
            <person name="Fan W."/>
        </authorList>
    </citation>
    <scope>NUCLEOTIDE SEQUENCE</scope>
    <source>
        <strain evidence="5">WSJ</strain>
        <tissue evidence="5">Leaf</tissue>
    </source>
</reference>
<protein>
    <recommendedName>
        <fullName evidence="4">HMA domain-containing protein</fullName>
    </recommendedName>
</protein>
<evidence type="ECO:0000256" key="1">
    <source>
        <dbReference type="ARBA" id="ARBA00004170"/>
    </source>
</evidence>
<dbReference type="SUPFAM" id="SSF52058">
    <property type="entry name" value="L domain-like"/>
    <property type="match status" value="1"/>
</dbReference>
<keyword evidence="3" id="KW-0677">Repeat</keyword>
<comment type="caution">
    <text evidence="5">The sequence shown here is derived from an EMBL/GenBank/DDBJ whole genome shotgun (WGS) entry which is preliminary data.</text>
</comment>
<evidence type="ECO:0000256" key="2">
    <source>
        <dbReference type="ARBA" id="ARBA00022614"/>
    </source>
</evidence>
<dbReference type="InterPro" id="IPR042197">
    <property type="entry name" value="Apaf_helical"/>
</dbReference>
<dbReference type="GO" id="GO:0009626">
    <property type="term" value="P:plant-type hypersensitive response"/>
    <property type="evidence" value="ECO:0007669"/>
    <property type="project" value="UniProtKB-KW"/>
</dbReference>
<dbReference type="PANTHER" id="PTHR11017:SF492">
    <property type="entry name" value="TIR DOMAIN, P-LOOP CONTAINING NUCLEOSIDE TRIPHOSPHATE HYDROLASE"/>
    <property type="match status" value="1"/>
</dbReference>
<evidence type="ECO:0000313" key="5">
    <source>
        <dbReference type="EMBL" id="KAK1418466.1"/>
    </source>
</evidence>
<dbReference type="AlphaFoldDB" id="A0AAD8KC90"/>
<dbReference type="PROSITE" id="PS50846">
    <property type="entry name" value="HMA_2"/>
    <property type="match status" value="1"/>
</dbReference>
<name>A0AAD8KC90_TARER</name>
<dbReference type="PANTHER" id="PTHR11017">
    <property type="entry name" value="LEUCINE-RICH REPEAT-CONTAINING PROTEIN"/>
    <property type="match status" value="1"/>
</dbReference>
<keyword evidence="2" id="KW-0433">Leucine-rich repeat</keyword>
<evidence type="ECO:0000313" key="6">
    <source>
        <dbReference type="Proteomes" id="UP001229421"/>
    </source>
</evidence>
<comment type="subcellular location">
    <subcellularLocation>
        <location evidence="1">Membrane</location>
        <topology evidence="1">Peripheral membrane protein</topology>
    </subcellularLocation>
</comment>
<accession>A0AAD8KC90</accession>
<dbReference type="InterPro" id="IPR044974">
    <property type="entry name" value="Disease_R_plants"/>
</dbReference>
<evidence type="ECO:0000256" key="3">
    <source>
        <dbReference type="ARBA" id="ARBA00022737"/>
    </source>
</evidence>
<dbReference type="Gene3D" id="3.80.10.10">
    <property type="entry name" value="Ribonuclease Inhibitor"/>
    <property type="match status" value="2"/>
</dbReference>
<dbReference type="SUPFAM" id="SSF55008">
    <property type="entry name" value="HMA, heavy metal-associated domain"/>
    <property type="match status" value="1"/>
</dbReference>
<dbReference type="GO" id="GO:0046872">
    <property type="term" value="F:metal ion binding"/>
    <property type="evidence" value="ECO:0007669"/>
    <property type="project" value="InterPro"/>
</dbReference>
<dbReference type="InterPro" id="IPR027417">
    <property type="entry name" value="P-loop_NTPase"/>
</dbReference>
<dbReference type="Gene3D" id="1.10.8.430">
    <property type="entry name" value="Helical domain of apoptotic protease-activating factors"/>
    <property type="match status" value="1"/>
</dbReference>
<keyword evidence="6" id="KW-1185">Reference proteome</keyword>
<sequence length="886" mass="100772">MKSVLIVLDDIDDPDELNTLLGAKALPTKSKIIITTRLLDIHAWFGSISLGCYVHKLKLLNDLESLELLSWHAFGSKIPMEGFKELALQLAQYCGGNPLALKVLGSSLFVYDEDPWTRNNMIGIWRSRMSSLKSLKGDLDCKIQGVLQKSFDSLPLARHKELFLHIACLFVGKYEFDVVRILEDDFYAKSGIRTLINRSLLTISHSNKLMMHQLLQDMGRKIVSEESKDPAKRSRVWNDNESYRVLRKGDGSDTIEGLALDMQKVEQGLGSEALALKTSSLARMDKLKFLQLKYVKLVGSYKNFPDLRWLCWHGCLLKAMPSGLLMSSLVAIDMSYGRLERFEAPMVLNSLKILHLEFCDKLLSICNLHRLPKLETLDLYGCRNLAHLCKSIKDLESLATLNLTGCPKLWKVSWSKKYVNRLERLKALCIGGGIPKQSLLSLPRSLISLDLTNCKLDYNNDVHVLFQAQSLFDLYLWGNPFEYLPSYIDLKMVRKLSLYSCQNLKSLPCIPSTMEELNIDWCKSLERVTFQSARFSLKAFEYNCCLKLSEIQGLFKLVSISTLDEGDLGDMKWIKAYQDHKVDLIGDKITKGRIWHAQILYEYGIQSTYLQGIKDQSMTTYEYTSPSTCLSFRVPLHKEKHKIQGLNVSFLYRSSLSKDKDTWHLLAKINNTTKGLTWIYNPVIYCKPNVYEDVVWLSHWPIGNILDVGDEVQVVIYADNLLIVSGCGASLVYNGDEVEQENCENKTRKGEEVIGGDLSEFEVIPGGYYLCRRDFFKAKTSTWLKALFGDNINYIESQGWRKTRHSNMRSTTILTRKVMLLLGFNSKSETDKIKNAVSRLVGVESISVNKQRGRLRVIGRVDPKAVVVCVGKYDTMAEILSISSLL</sequence>
<dbReference type="InterPro" id="IPR006121">
    <property type="entry name" value="HMA_dom"/>
</dbReference>
<dbReference type="GO" id="GO:0043531">
    <property type="term" value="F:ADP binding"/>
    <property type="evidence" value="ECO:0007669"/>
    <property type="project" value="InterPro"/>
</dbReference>
<dbReference type="PRINTS" id="PR00364">
    <property type="entry name" value="DISEASERSIST"/>
</dbReference>
<dbReference type="Proteomes" id="UP001229421">
    <property type="component" value="Unassembled WGS sequence"/>
</dbReference>
<dbReference type="EMBL" id="JAUHHV010000007">
    <property type="protein sequence ID" value="KAK1418466.1"/>
    <property type="molecule type" value="Genomic_DNA"/>
</dbReference>
<dbReference type="InterPro" id="IPR036390">
    <property type="entry name" value="WH_DNA-bd_sf"/>
</dbReference>
<dbReference type="SUPFAM" id="SSF46785">
    <property type="entry name" value="Winged helix' DNA-binding domain"/>
    <property type="match status" value="1"/>
</dbReference>
<dbReference type="InterPro" id="IPR058192">
    <property type="entry name" value="WHD_ROQ1-like"/>
</dbReference>
<gene>
    <name evidence="5" type="ORF">QVD17_27611</name>
</gene>
<organism evidence="5 6">
    <name type="scientific">Tagetes erecta</name>
    <name type="common">African marigold</name>
    <dbReference type="NCBI Taxonomy" id="13708"/>
    <lineage>
        <taxon>Eukaryota</taxon>
        <taxon>Viridiplantae</taxon>
        <taxon>Streptophyta</taxon>
        <taxon>Embryophyta</taxon>
        <taxon>Tracheophyta</taxon>
        <taxon>Spermatophyta</taxon>
        <taxon>Magnoliopsida</taxon>
        <taxon>eudicotyledons</taxon>
        <taxon>Gunneridae</taxon>
        <taxon>Pentapetalae</taxon>
        <taxon>asterids</taxon>
        <taxon>campanulids</taxon>
        <taxon>Asterales</taxon>
        <taxon>Asteraceae</taxon>
        <taxon>Asteroideae</taxon>
        <taxon>Heliantheae alliance</taxon>
        <taxon>Tageteae</taxon>
        <taxon>Tagetes</taxon>
    </lineage>
</organism>
<dbReference type="Pfam" id="PF23282">
    <property type="entry name" value="WHD_ROQ1"/>
    <property type="match status" value="1"/>
</dbReference>
<dbReference type="GO" id="GO:0016020">
    <property type="term" value="C:membrane"/>
    <property type="evidence" value="ECO:0007669"/>
    <property type="project" value="UniProtKB-SubCell"/>
</dbReference>